<keyword evidence="3" id="KW-1185">Reference proteome</keyword>
<protein>
    <submittedName>
        <fullName evidence="2">Uncharacterized protein</fullName>
    </submittedName>
</protein>
<sequence length="233" mass="26740">MNHKYYLKTQKEQNQIQLKIGLAAFLVNLIVFALSIFSGLYILFLLSVAVTLSIIAPFFDIPALKKSGKLIYYSSLFVAEKELNAQIIIHGGSLFDYVFVIDRNLNGKQRTQFILQKYLEGILNLIDAYEKSDDTTIKIKGTTYFLNERTANKIGLKVVKTDFFQKVILIYNYVNLLISNSIAKGKLAFPKLTHIKTFEGELQQLINRKKYLKALHNKLKSSIFQDTLPKNQF</sequence>
<dbReference type="Proteomes" id="UP000324358">
    <property type="component" value="Unassembled WGS sequence"/>
</dbReference>
<dbReference type="AlphaFoldDB" id="A0A5D0QW34"/>
<keyword evidence="1" id="KW-0472">Membrane</keyword>
<dbReference type="OrthoDB" id="981982at2"/>
<gene>
    <name evidence="2" type="ORF">ES675_07080</name>
</gene>
<dbReference type="EMBL" id="VSKL01000002">
    <property type="protein sequence ID" value="TYB73417.1"/>
    <property type="molecule type" value="Genomic_DNA"/>
</dbReference>
<feature type="transmembrane region" description="Helical" evidence="1">
    <location>
        <begin position="20"/>
        <end position="37"/>
    </location>
</feature>
<organism evidence="2 3">
    <name type="scientific">Bizionia algoritergicola</name>
    <dbReference type="NCBI Taxonomy" id="291187"/>
    <lineage>
        <taxon>Bacteria</taxon>
        <taxon>Pseudomonadati</taxon>
        <taxon>Bacteroidota</taxon>
        <taxon>Flavobacteriia</taxon>
        <taxon>Flavobacteriales</taxon>
        <taxon>Flavobacteriaceae</taxon>
        <taxon>Bizionia</taxon>
    </lineage>
</organism>
<dbReference type="RefSeq" id="WP_066250004.1">
    <property type="nucleotide sequence ID" value="NZ_VSKL01000002.1"/>
</dbReference>
<evidence type="ECO:0000313" key="2">
    <source>
        <dbReference type="EMBL" id="TYB73417.1"/>
    </source>
</evidence>
<reference evidence="2 3" key="1">
    <citation type="submission" date="2019-08" db="EMBL/GenBank/DDBJ databases">
        <title>Genomes of Antarctic Bizionia species.</title>
        <authorList>
            <person name="Bowman J.P."/>
        </authorList>
    </citation>
    <scope>NUCLEOTIDE SEQUENCE [LARGE SCALE GENOMIC DNA]</scope>
    <source>
        <strain evidence="2 3">APA-1</strain>
    </source>
</reference>
<accession>A0A5D0QW34</accession>
<comment type="caution">
    <text evidence="2">The sequence shown here is derived from an EMBL/GenBank/DDBJ whole genome shotgun (WGS) entry which is preliminary data.</text>
</comment>
<evidence type="ECO:0000256" key="1">
    <source>
        <dbReference type="SAM" id="Phobius"/>
    </source>
</evidence>
<keyword evidence="1" id="KW-0812">Transmembrane</keyword>
<name>A0A5D0QW34_9FLAO</name>
<proteinExistence type="predicted"/>
<keyword evidence="1" id="KW-1133">Transmembrane helix</keyword>
<evidence type="ECO:0000313" key="3">
    <source>
        <dbReference type="Proteomes" id="UP000324358"/>
    </source>
</evidence>